<evidence type="ECO:0000259" key="9">
    <source>
        <dbReference type="Pfam" id="PF13231"/>
    </source>
</evidence>
<proteinExistence type="predicted"/>
<dbReference type="SUPFAM" id="SSF48452">
    <property type="entry name" value="TPR-like"/>
    <property type="match status" value="1"/>
</dbReference>
<gene>
    <name evidence="10" type="ORF">METZ01_LOCUS209411</name>
</gene>
<dbReference type="Gene3D" id="1.25.40.10">
    <property type="entry name" value="Tetratricopeptide repeat domain"/>
    <property type="match status" value="1"/>
</dbReference>
<dbReference type="InterPro" id="IPR019734">
    <property type="entry name" value="TPR_rpt"/>
</dbReference>
<dbReference type="EMBL" id="UINC01047365">
    <property type="protein sequence ID" value="SVB56557.1"/>
    <property type="molecule type" value="Genomic_DNA"/>
</dbReference>
<name>A0A382F3A7_9ZZZZ</name>
<protein>
    <recommendedName>
        <fullName evidence="9">Glycosyltransferase RgtA/B/C/D-like domain-containing protein</fullName>
    </recommendedName>
</protein>
<feature type="domain" description="Glycosyltransferase RgtA/B/C/D-like" evidence="9">
    <location>
        <begin position="66"/>
        <end position="187"/>
    </location>
</feature>
<evidence type="ECO:0000256" key="7">
    <source>
        <dbReference type="ARBA" id="ARBA00023136"/>
    </source>
</evidence>
<feature type="transmembrane region" description="Helical" evidence="8">
    <location>
        <begin position="202"/>
        <end position="222"/>
    </location>
</feature>
<dbReference type="PROSITE" id="PS50005">
    <property type="entry name" value="TPR"/>
    <property type="match status" value="1"/>
</dbReference>
<dbReference type="SMART" id="SM00028">
    <property type="entry name" value="TPR"/>
    <property type="match status" value="1"/>
</dbReference>
<feature type="transmembrane region" description="Helical" evidence="8">
    <location>
        <begin position="161"/>
        <end position="190"/>
    </location>
</feature>
<comment type="subcellular location">
    <subcellularLocation>
        <location evidence="1">Cell membrane</location>
        <topology evidence="1">Multi-pass membrane protein</topology>
    </subcellularLocation>
</comment>
<feature type="transmembrane region" description="Helical" evidence="8">
    <location>
        <begin position="363"/>
        <end position="382"/>
    </location>
</feature>
<dbReference type="GO" id="GO:0016763">
    <property type="term" value="F:pentosyltransferase activity"/>
    <property type="evidence" value="ECO:0007669"/>
    <property type="project" value="TreeGrafter"/>
</dbReference>
<keyword evidence="4" id="KW-0808">Transferase</keyword>
<feature type="transmembrane region" description="Helical" evidence="8">
    <location>
        <begin position="388"/>
        <end position="404"/>
    </location>
</feature>
<evidence type="ECO:0000256" key="5">
    <source>
        <dbReference type="ARBA" id="ARBA00022692"/>
    </source>
</evidence>
<keyword evidence="3" id="KW-0328">Glycosyltransferase</keyword>
<organism evidence="10">
    <name type="scientific">marine metagenome</name>
    <dbReference type="NCBI Taxonomy" id="408172"/>
    <lineage>
        <taxon>unclassified sequences</taxon>
        <taxon>metagenomes</taxon>
        <taxon>ecological metagenomes</taxon>
    </lineage>
</organism>
<keyword evidence="6 8" id="KW-1133">Transmembrane helix</keyword>
<sequence length="500" mass="55820">MASFLKENGLWLVLSTAFALRVLYLFQAVDTPLFEVLLIDSEYYDRRAREIGAGNWLGDRVFFMNPFYSYFLAVLYAISGTDYFNVALVQSAMGVCSCALVYGLGSRLWGQAVGLLAAGLAAVYGPYLFYDGALLTASPITLLNLGALYCLLRSLEEDGPWLWAAGLLLGLSATARPLVLLFVFVLGGWYFNRYGRAGLYSWGKVLLGCGLVVGLVVLRNFVVGGELLLTTSSAGMNLYVGNHPGANGIYSQVEFLSSAEPDLERLAFVREAERISGESLSPGQVSRFWLEEAVRFAFAHPFEYLRLLSRKLYMFCNSVEAQNNLSIYFARDYVPLLHWNLLGWGILFPLALANWIQQRRSGSLFLELYLGAYLMGCMLFFVSSEYRLPVVPILCLYSARWILFVQNSLVQKNYTAAVKSLLLVALLAIPVNYQDAGARQLTLRRVDYYNFATLYQRQGNWLRAEEFFRQALLIDPNFIPAQSGLDGVLARQREAGGAAS</sequence>
<dbReference type="PANTHER" id="PTHR33908">
    <property type="entry name" value="MANNOSYLTRANSFERASE YKCB-RELATED"/>
    <property type="match status" value="1"/>
</dbReference>
<accession>A0A382F3A7</accession>
<evidence type="ECO:0000313" key="10">
    <source>
        <dbReference type="EMBL" id="SVB56557.1"/>
    </source>
</evidence>
<keyword evidence="2" id="KW-1003">Cell membrane</keyword>
<dbReference type="PANTHER" id="PTHR33908:SF11">
    <property type="entry name" value="MEMBRANE PROTEIN"/>
    <property type="match status" value="1"/>
</dbReference>
<evidence type="ECO:0000256" key="6">
    <source>
        <dbReference type="ARBA" id="ARBA00022989"/>
    </source>
</evidence>
<feature type="non-terminal residue" evidence="10">
    <location>
        <position position="500"/>
    </location>
</feature>
<evidence type="ECO:0000256" key="2">
    <source>
        <dbReference type="ARBA" id="ARBA00022475"/>
    </source>
</evidence>
<dbReference type="InterPro" id="IPR011990">
    <property type="entry name" value="TPR-like_helical_dom_sf"/>
</dbReference>
<dbReference type="InterPro" id="IPR038731">
    <property type="entry name" value="RgtA/B/C-like"/>
</dbReference>
<dbReference type="Pfam" id="PF13231">
    <property type="entry name" value="PMT_2"/>
    <property type="match status" value="1"/>
</dbReference>
<feature type="transmembrane region" description="Helical" evidence="8">
    <location>
        <begin position="108"/>
        <end position="127"/>
    </location>
</feature>
<keyword evidence="5 8" id="KW-0812">Transmembrane</keyword>
<reference evidence="10" key="1">
    <citation type="submission" date="2018-05" db="EMBL/GenBank/DDBJ databases">
        <authorList>
            <person name="Lanie J.A."/>
            <person name="Ng W.-L."/>
            <person name="Kazmierczak K.M."/>
            <person name="Andrzejewski T.M."/>
            <person name="Davidsen T.M."/>
            <person name="Wayne K.J."/>
            <person name="Tettelin H."/>
            <person name="Glass J.I."/>
            <person name="Rusch D."/>
            <person name="Podicherti R."/>
            <person name="Tsui H.-C.T."/>
            <person name="Winkler M.E."/>
        </authorList>
    </citation>
    <scope>NUCLEOTIDE SEQUENCE</scope>
</reference>
<dbReference type="InterPro" id="IPR050297">
    <property type="entry name" value="LipidA_mod_glycosyltrf_83"/>
</dbReference>
<feature type="transmembrane region" description="Helical" evidence="8">
    <location>
        <begin position="61"/>
        <end position="78"/>
    </location>
</feature>
<evidence type="ECO:0000256" key="1">
    <source>
        <dbReference type="ARBA" id="ARBA00004651"/>
    </source>
</evidence>
<evidence type="ECO:0000256" key="8">
    <source>
        <dbReference type="SAM" id="Phobius"/>
    </source>
</evidence>
<dbReference type="AlphaFoldDB" id="A0A382F3A7"/>
<feature type="transmembrane region" description="Helical" evidence="8">
    <location>
        <begin position="336"/>
        <end position="356"/>
    </location>
</feature>
<dbReference type="GO" id="GO:0005886">
    <property type="term" value="C:plasma membrane"/>
    <property type="evidence" value="ECO:0007669"/>
    <property type="project" value="UniProtKB-SubCell"/>
</dbReference>
<keyword evidence="7 8" id="KW-0472">Membrane</keyword>
<dbReference type="GO" id="GO:0008610">
    <property type="term" value="P:lipid biosynthetic process"/>
    <property type="evidence" value="ECO:0007669"/>
    <property type="project" value="UniProtKB-ARBA"/>
</dbReference>
<evidence type="ECO:0000256" key="4">
    <source>
        <dbReference type="ARBA" id="ARBA00022679"/>
    </source>
</evidence>
<evidence type="ECO:0000256" key="3">
    <source>
        <dbReference type="ARBA" id="ARBA00022676"/>
    </source>
</evidence>